<name>Q7VKJ1_HAEDU</name>
<dbReference type="AlphaFoldDB" id="Q7VKJ1"/>
<evidence type="ECO:0000313" key="1">
    <source>
        <dbReference type="EMBL" id="AAP96636.1"/>
    </source>
</evidence>
<keyword evidence="2" id="KW-1185">Reference proteome</keyword>
<sequence>MLFCLTIYIQNSRSFLFLLNIKQHLSKKIKKFLIKNYFI</sequence>
<gene>
    <name evidence="1" type="ordered locus">HD_1912</name>
</gene>
<dbReference type="EMBL" id="AE017143">
    <property type="protein sequence ID" value="AAP96636.1"/>
    <property type="molecule type" value="Genomic_DNA"/>
</dbReference>
<accession>Q7VKJ1</accession>
<proteinExistence type="predicted"/>
<dbReference type="Proteomes" id="UP000001022">
    <property type="component" value="Chromosome"/>
</dbReference>
<evidence type="ECO:0000313" key="2">
    <source>
        <dbReference type="Proteomes" id="UP000001022"/>
    </source>
</evidence>
<dbReference type="HOGENOM" id="CLU_3310566_0_0_6"/>
<reference evidence="2" key="1">
    <citation type="submission" date="2003-06" db="EMBL/GenBank/DDBJ databases">
        <title>The complete genome sequence of Haemophilus ducreyi.</title>
        <authorList>
            <person name="Munson R.S. Jr."/>
            <person name="Ray W.C."/>
            <person name="Mahairas G."/>
            <person name="Sabo P."/>
            <person name="Mungur R."/>
            <person name="Johnson L."/>
            <person name="Nguyen D."/>
            <person name="Wang J."/>
            <person name="Forst C."/>
            <person name="Hood L."/>
        </authorList>
    </citation>
    <scope>NUCLEOTIDE SEQUENCE [LARGE SCALE GENOMIC DNA]</scope>
    <source>
        <strain evidence="2">35000HP / ATCC 700724</strain>
    </source>
</reference>
<dbReference type="STRING" id="233412.HD_1912"/>
<dbReference type="KEGG" id="hdu:HD_1912"/>
<protein>
    <submittedName>
        <fullName evidence="1">Uncharacterized protein</fullName>
    </submittedName>
</protein>
<organism evidence="1 2">
    <name type="scientific">Haemophilus ducreyi (strain 35000HP / ATCC 700724)</name>
    <dbReference type="NCBI Taxonomy" id="233412"/>
    <lineage>
        <taxon>Bacteria</taxon>
        <taxon>Pseudomonadati</taxon>
        <taxon>Pseudomonadota</taxon>
        <taxon>Gammaproteobacteria</taxon>
        <taxon>Pasteurellales</taxon>
        <taxon>Pasteurellaceae</taxon>
        <taxon>Haemophilus</taxon>
    </lineage>
</organism>